<keyword evidence="3" id="KW-1185">Reference proteome</keyword>
<reference evidence="3" key="1">
    <citation type="journal article" date="2002" name="Science">
        <title>The draft genome of Ciona intestinalis: insights into chordate and vertebrate origins.</title>
        <authorList>
            <person name="Dehal P."/>
            <person name="Satou Y."/>
            <person name="Campbell R.K."/>
            <person name="Chapman J."/>
            <person name="Degnan B."/>
            <person name="De Tomaso A."/>
            <person name="Davidson B."/>
            <person name="Di Gregorio A."/>
            <person name="Gelpke M."/>
            <person name="Goodstein D.M."/>
            <person name="Harafuji N."/>
            <person name="Hastings K.E."/>
            <person name="Ho I."/>
            <person name="Hotta K."/>
            <person name="Huang W."/>
            <person name="Kawashima T."/>
            <person name="Lemaire P."/>
            <person name="Martinez D."/>
            <person name="Meinertzhagen I.A."/>
            <person name="Necula S."/>
            <person name="Nonaka M."/>
            <person name="Putnam N."/>
            <person name="Rash S."/>
            <person name="Saiga H."/>
            <person name="Satake M."/>
            <person name="Terry A."/>
            <person name="Yamada L."/>
            <person name="Wang H.G."/>
            <person name="Awazu S."/>
            <person name="Azumi K."/>
            <person name="Boore J."/>
            <person name="Branno M."/>
            <person name="Chin-Bow S."/>
            <person name="DeSantis R."/>
            <person name="Doyle S."/>
            <person name="Francino P."/>
            <person name="Keys D.N."/>
            <person name="Haga S."/>
            <person name="Hayashi H."/>
            <person name="Hino K."/>
            <person name="Imai K.S."/>
            <person name="Inaba K."/>
            <person name="Kano S."/>
            <person name="Kobayashi K."/>
            <person name="Kobayashi M."/>
            <person name="Lee B.I."/>
            <person name="Makabe K.W."/>
            <person name="Manohar C."/>
            <person name="Matassi G."/>
            <person name="Medina M."/>
            <person name="Mochizuki Y."/>
            <person name="Mount S."/>
            <person name="Morishita T."/>
            <person name="Miura S."/>
            <person name="Nakayama A."/>
            <person name="Nishizaka S."/>
            <person name="Nomoto H."/>
            <person name="Ohta F."/>
            <person name="Oishi K."/>
            <person name="Rigoutsos I."/>
            <person name="Sano M."/>
            <person name="Sasaki A."/>
            <person name="Sasakura Y."/>
            <person name="Shoguchi E."/>
            <person name="Shin-i T."/>
            <person name="Spagnuolo A."/>
            <person name="Stainier D."/>
            <person name="Suzuki M.M."/>
            <person name="Tassy O."/>
            <person name="Takatori N."/>
            <person name="Tokuoka M."/>
            <person name="Yagi K."/>
            <person name="Yoshizaki F."/>
            <person name="Wada S."/>
            <person name="Zhang C."/>
            <person name="Hyatt P.D."/>
            <person name="Larimer F."/>
            <person name="Detter C."/>
            <person name="Doggett N."/>
            <person name="Glavina T."/>
            <person name="Hawkins T."/>
            <person name="Richardson P."/>
            <person name="Lucas S."/>
            <person name="Kohara Y."/>
            <person name="Levine M."/>
            <person name="Satoh N."/>
            <person name="Rokhsar D.S."/>
        </authorList>
    </citation>
    <scope>NUCLEOTIDE SEQUENCE [LARGE SCALE GENOMIC DNA]</scope>
</reference>
<dbReference type="AlphaFoldDB" id="H2XKG5"/>
<keyword evidence="1" id="KW-0472">Membrane</keyword>
<evidence type="ECO:0000313" key="2">
    <source>
        <dbReference type="Ensembl" id="ENSCINP00000030147.1"/>
    </source>
</evidence>
<dbReference type="Proteomes" id="UP000008144">
    <property type="component" value="Unassembled WGS sequence"/>
</dbReference>
<reference evidence="2" key="3">
    <citation type="submission" date="2025-09" db="UniProtKB">
        <authorList>
            <consortium name="Ensembl"/>
        </authorList>
    </citation>
    <scope>IDENTIFICATION</scope>
</reference>
<sequence>MRIILKPRTFMKTSLLCLVKSWQFISGLLMVVLTFFSEHLYNPSARLKDNLRDKTSLLPK</sequence>
<protein>
    <submittedName>
        <fullName evidence="2">Uncharacterized protein</fullName>
    </submittedName>
</protein>
<dbReference type="InParanoid" id="H2XKG5"/>
<name>H2XKG5_CIOIN</name>
<dbReference type="Ensembl" id="ENSCINT00000034019.1">
    <property type="protein sequence ID" value="ENSCINP00000030147.1"/>
    <property type="gene ID" value="ENSCING00000018892.1"/>
</dbReference>
<keyword evidence="1" id="KW-0812">Transmembrane</keyword>
<evidence type="ECO:0000256" key="1">
    <source>
        <dbReference type="SAM" id="Phobius"/>
    </source>
</evidence>
<evidence type="ECO:0000313" key="3">
    <source>
        <dbReference type="Proteomes" id="UP000008144"/>
    </source>
</evidence>
<feature type="transmembrane region" description="Helical" evidence="1">
    <location>
        <begin position="21"/>
        <end position="41"/>
    </location>
</feature>
<proteinExistence type="predicted"/>
<dbReference type="HOGENOM" id="CLU_2941028_0_0_1"/>
<organism evidence="2 3">
    <name type="scientific">Ciona intestinalis</name>
    <name type="common">Transparent sea squirt</name>
    <name type="synonym">Ascidia intestinalis</name>
    <dbReference type="NCBI Taxonomy" id="7719"/>
    <lineage>
        <taxon>Eukaryota</taxon>
        <taxon>Metazoa</taxon>
        <taxon>Chordata</taxon>
        <taxon>Tunicata</taxon>
        <taxon>Ascidiacea</taxon>
        <taxon>Phlebobranchia</taxon>
        <taxon>Cionidae</taxon>
        <taxon>Ciona</taxon>
    </lineage>
</organism>
<reference evidence="2" key="2">
    <citation type="submission" date="2025-08" db="UniProtKB">
        <authorList>
            <consortium name="Ensembl"/>
        </authorList>
    </citation>
    <scope>IDENTIFICATION</scope>
</reference>
<accession>H2XKG5</accession>
<keyword evidence="1" id="KW-1133">Transmembrane helix</keyword>